<organism evidence="4 5">
    <name type="scientific">Candidatus Taylorbacteria bacterium RIFCSPHIGHO2_02_FULL_43_32b</name>
    <dbReference type="NCBI Taxonomy" id="1802306"/>
    <lineage>
        <taxon>Bacteria</taxon>
        <taxon>Candidatus Tayloriibacteriota</taxon>
    </lineage>
</organism>
<evidence type="ECO:0000259" key="3">
    <source>
        <dbReference type="Pfam" id="PF01583"/>
    </source>
</evidence>
<gene>
    <name evidence="4" type="ORF">A3C72_01425</name>
</gene>
<feature type="domain" description="Cytidyltransferase-like" evidence="2">
    <location>
        <begin position="5"/>
        <end position="74"/>
    </location>
</feature>
<dbReference type="EMBL" id="MHRK01000042">
    <property type="protein sequence ID" value="OHA23154.1"/>
    <property type="molecule type" value="Genomic_DNA"/>
</dbReference>
<evidence type="ECO:0000313" key="4">
    <source>
        <dbReference type="EMBL" id="OHA23154.1"/>
    </source>
</evidence>
<comment type="caution">
    <text evidence="4">The sequence shown here is derived from an EMBL/GenBank/DDBJ whole genome shotgun (WGS) entry which is preliminary data.</text>
</comment>
<feature type="domain" description="APS kinase" evidence="3">
    <location>
        <begin position="109"/>
        <end position="198"/>
    </location>
</feature>
<dbReference type="InterPro" id="IPR004821">
    <property type="entry name" value="Cyt_trans-like"/>
</dbReference>
<dbReference type="InterPro" id="IPR059117">
    <property type="entry name" value="APS_kinase_dom"/>
</dbReference>
<name>A0A1G2MHG0_9BACT</name>
<dbReference type="AlphaFoldDB" id="A0A1G2MHG0"/>
<evidence type="ECO:0000259" key="2">
    <source>
        <dbReference type="Pfam" id="PF01467"/>
    </source>
</evidence>
<reference evidence="4 5" key="1">
    <citation type="journal article" date="2016" name="Nat. Commun.">
        <title>Thousands of microbial genomes shed light on interconnected biogeochemical processes in an aquifer system.</title>
        <authorList>
            <person name="Anantharaman K."/>
            <person name="Brown C.T."/>
            <person name="Hug L.A."/>
            <person name="Sharon I."/>
            <person name="Castelle C.J."/>
            <person name="Probst A.J."/>
            <person name="Thomas B.C."/>
            <person name="Singh A."/>
            <person name="Wilkins M.J."/>
            <person name="Karaoz U."/>
            <person name="Brodie E.L."/>
            <person name="Williams K.H."/>
            <person name="Hubbard S.S."/>
            <person name="Banfield J.F."/>
        </authorList>
    </citation>
    <scope>NUCLEOTIDE SEQUENCE [LARGE SCALE GENOMIC DNA]</scope>
</reference>
<proteinExistence type="predicted"/>
<sequence length="260" mass="29169">MSKSLFIGRYQPFHDGHKALIDTVLKEGKPVVIAVRDTPLSEKNPYPIHERVDRIKSVYKKTKGVEVIAIPDITEVCYGRDVGWSVRQIRLENQKESISATKIRNNKKRVIWLTGNTGSGKSSLAYLLKDRLNAIVLDGDEMRASISSDLGFSKEEREEHNLRVARLAKILNEQGHNVVVSVIAPFRATRAKITKLINPYWIYIKGGKVGSKTPYEIPKKPDLTIDPTEESLLNSLEKVLKEVGGLKNIATSGKNLKTKK</sequence>
<dbReference type="NCBIfam" id="TIGR00125">
    <property type="entry name" value="cyt_tran_rel"/>
    <property type="match status" value="1"/>
</dbReference>
<dbReference type="InterPro" id="IPR050512">
    <property type="entry name" value="Sulf_AdTrans/APS_kinase"/>
</dbReference>
<dbReference type="Gene3D" id="3.40.50.620">
    <property type="entry name" value="HUPs"/>
    <property type="match status" value="1"/>
</dbReference>
<protein>
    <submittedName>
        <fullName evidence="4">Uncharacterized protein</fullName>
    </submittedName>
</protein>
<dbReference type="SUPFAM" id="SSF52540">
    <property type="entry name" value="P-loop containing nucleoside triphosphate hydrolases"/>
    <property type="match status" value="1"/>
</dbReference>
<dbReference type="InterPro" id="IPR027417">
    <property type="entry name" value="P-loop_NTPase"/>
</dbReference>
<dbReference type="GO" id="GO:0010134">
    <property type="term" value="P:sulfate assimilation via adenylyl sulfate reduction"/>
    <property type="evidence" value="ECO:0007669"/>
    <property type="project" value="TreeGrafter"/>
</dbReference>
<dbReference type="STRING" id="1802306.A3C72_01425"/>
<dbReference type="Pfam" id="PF01583">
    <property type="entry name" value="APS_kinase"/>
    <property type="match status" value="1"/>
</dbReference>
<dbReference type="SUPFAM" id="SSF52374">
    <property type="entry name" value="Nucleotidylyl transferase"/>
    <property type="match status" value="1"/>
</dbReference>
<accession>A0A1G2MHG0</accession>
<evidence type="ECO:0000256" key="1">
    <source>
        <dbReference type="ARBA" id="ARBA00022679"/>
    </source>
</evidence>
<dbReference type="GO" id="GO:0004781">
    <property type="term" value="F:sulfate adenylyltransferase (ATP) activity"/>
    <property type="evidence" value="ECO:0007669"/>
    <property type="project" value="TreeGrafter"/>
</dbReference>
<dbReference type="InterPro" id="IPR014729">
    <property type="entry name" value="Rossmann-like_a/b/a_fold"/>
</dbReference>
<evidence type="ECO:0000313" key="5">
    <source>
        <dbReference type="Proteomes" id="UP000177130"/>
    </source>
</evidence>
<dbReference type="PANTHER" id="PTHR42700:SF1">
    <property type="entry name" value="SULFATE ADENYLYLTRANSFERASE"/>
    <property type="match status" value="1"/>
</dbReference>
<dbReference type="GO" id="GO:0019379">
    <property type="term" value="P:sulfate assimilation, phosphoadenylyl sulfate reduction by phosphoadenylyl-sulfate reductase (thioredoxin)"/>
    <property type="evidence" value="ECO:0007669"/>
    <property type="project" value="TreeGrafter"/>
</dbReference>
<dbReference type="GO" id="GO:0005737">
    <property type="term" value="C:cytoplasm"/>
    <property type="evidence" value="ECO:0007669"/>
    <property type="project" value="TreeGrafter"/>
</dbReference>
<dbReference type="Pfam" id="PF01467">
    <property type="entry name" value="CTP_transf_like"/>
    <property type="match status" value="1"/>
</dbReference>
<keyword evidence="1" id="KW-0808">Transferase</keyword>
<dbReference type="Gene3D" id="3.40.50.300">
    <property type="entry name" value="P-loop containing nucleotide triphosphate hydrolases"/>
    <property type="match status" value="1"/>
</dbReference>
<dbReference type="PANTHER" id="PTHR42700">
    <property type="entry name" value="SULFATE ADENYLYLTRANSFERASE"/>
    <property type="match status" value="1"/>
</dbReference>
<dbReference type="Proteomes" id="UP000177130">
    <property type="component" value="Unassembled WGS sequence"/>
</dbReference>